<dbReference type="InterPro" id="IPR036388">
    <property type="entry name" value="WH-like_DNA-bd_sf"/>
</dbReference>
<dbReference type="Proteomes" id="UP001500840">
    <property type="component" value="Unassembled WGS sequence"/>
</dbReference>
<dbReference type="PANTHER" id="PTHR30385">
    <property type="entry name" value="SIGMA FACTOR F FLAGELLAR"/>
    <property type="match status" value="1"/>
</dbReference>
<keyword evidence="8" id="KW-1185">Reference proteome</keyword>
<evidence type="ECO:0000313" key="7">
    <source>
        <dbReference type="EMBL" id="GAA4450333.1"/>
    </source>
</evidence>
<evidence type="ECO:0000256" key="4">
    <source>
        <dbReference type="ARBA" id="ARBA00023163"/>
    </source>
</evidence>
<comment type="caution">
    <text evidence="7">The sequence shown here is derived from an EMBL/GenBank/DDBJ whole genome shotgun (WGS) entry which is preliminary data.</text>
</comment>
<dbReference type="Gene3D" id="1.10.1740.10">
    <property type="match status" value="1"/>
</dbReference>
<evidence type="ECO:0000256" key="3">
    <source>
        <dbReference type="ARBA" id="ARBA00023125"/>
    </source>
</evidence>
<protein>
    <submittedName>
        <fullName evidence="7">Sigma-70 family RNA polymerase sigma factor</fullName>
    </submittedName>
</protein>
<dbReference type="InterPro" id="IPR013325">
    <property type="entry name" value="RNA_pol_sigma_r2"/>
</dbReference>
<dbReference type="InterPro" id="IPR013249">
    <property type="entry name" value="RNA_pol_sigma70_r4_t2"/>
</dbReference>
<dbReference type="Pfam" id="PF08281">
    <property type="entry name" value="Sigma70_r4_2"/>
    <property type="match status" value="1"/>
</dbReference>
<dbReference type="InterPro" id="IPR013324">
    <property type="entry name" value="RNA_pol_sigma_r3/r4-like"/>
</dbReference>
<dbReference type="EMBL" id="BAABGA010000018">
    <property type="protein sequence ID" value="GAA4450333.1"/>
    <property type="molecule type" value="Genomic_DNA"/>
</dbReference>
<dbReference type="Gene3D" id="1.10.10.10">
    <property type="entry name" value="Winged helix-like DNA-binding domain superfamily/Winged helix DNA-binding domain"/>
    <property type="match status" value="1"/>
</dbReference>
<keyword evidence="2" id="KW-0731">Sigma factor</keyword>
<reference evidence="8" key="1">
    <citation type="journal article" date="2019" name="Int. J. Syst. Evol. Microbiol.">
        <title>The Global Catalogue of Microorganisms (GCM) 10K type strain sequencing project: providing services to taxonomists for standard genome sequencing and annotation.</title>
        <authorList>
            <consortium name="The Broad Institute Genomics Platform"/>
            <consortium name="The Broad Institute Genome Sequencing Center for Infectious Disease"/>
            <person name="Wu L."/>
            <person name="Ma J."/>
        </authorList>
    </citation>
    <scope>NUCLEOTIDE SEQUENCE [LARGE SCALE GENOMIC DNA]</scope>
    <source>
        <strain evidence="8">JCM 17759</strain>
    </source>
</reference>
<evidence type="ECO:0000313" key="8">
    <source>
        <dbReference type="Proteomes" id="UP001500840"/>
    </source>
</evidence>
<dbReference type="SUPFAM" id="SSF88659">
    <property type="entry name" value="Sigma3 and sigma4 domains of RNA polymerase sigma factors"/>
    <property type="match status" value="1"/>
</dbReference>
<gene>
    <name evidence="7" type="ORF">GCM10023156_16500</name>
</gene>
<dbReference type="NCBIfam" id="TIGR02937">
    <property type="entry name" value="sigma70-ECF"/>
    <property type="match status" value="1"/>
</dbReference>
<keyword evidence="4" id="KW-0804">Transcription</keyword>
<dbReference type="SUPFAM" id="SSF88946">
    <property type="entry name" value="Sigma2 domain of RNA polymerase sigma factors"/>
    <property type="match status" value="1"/>
</dbReference>
<keyword evidence="1" id="KW-0805">Transcription regulation</keyword>
<dbReference type="InterPro" id="IPR014284">
    <property type="entry name" value="RNA_pol_sigma-70_dom"/>
</dbReference>
<dbReference type="PANTHER" id="PTHR30385:SF8">
    <property type="entry name" value="RNA POLYMERASE SIGMA-E FACTOR"/>
    <property type="match status" value="1"/>
</dbReference>
<evidence type="ECO:0000256" key="2">
    <source>
        <dbReference type="ARBA" id="ARBA00023082"/>
    </source>
</evidence>
<accession>A0ABP8MI63</accession>
<keyword evidence="3" id="KW-0238">DNA-binding</keyword>
<proteinExistence type="predicted"/>
<dbReference type="InterPro" id="IPR014326">
    <property type="entry name" value="RNA_pol_sigma-70_Plancto"/>
</dbReference>
<dbReference type="InterPro" id="IPR007627">
    <property type="entry name" value="RNA_pol_sigma70_r2"/>
</dbReference>
<evidence type="ECO:0000259" key="5">
    <source>
        <dbReference type="Pfam" id="PF04542"/>
    </source>
</evidence>
<dbReference type="Pfam" id="PF04542">
    <property type="entry name" value="Sigma70_r2"/>
    <property type="match status" value="1"/>
</dbReference>
<feature type="domain" description="RNA polymerase sigma-70 region 2" evidence="5">
    <location>
        <begin position="24"/>
        <end position="69"/>
    </location>
</feature>
<sequence length="184" mass="21188">MGALLSKYGNYMEVITQAQLDARVRRRVSSSDVVQETMLEAHRDFEKFSGSTMAEFTGWLRKILINNLARTVETHLMAAKRDVRQERSLQDADDALNRSHLRIESMLSDHARSPASEADHQEALVQMANAIANLPAEYREVIVLRHIEGLPFNRVAERMKRTPGAARMLWMRAIERLRETMNQR</sequence>
<organism evidence="7 8">
    <name type="scientific">Novipirellula rosea</name>
    <dbReference type="NCBI Taxonomy" id="1031540"/>
    <lineage>
        <taxon>Bacteria</taxon>
        <taxon>Pseudomonadati</taxon>
        <taxon>Planctomycetota</taxon>
        <taxon>Planctomycetia</taxon>
        <taxon>Pirellulales</taxon>
        <taxon>Pirellulaceae</taxon>
        <taxon>Novipirellula</taxon>
    </lineage>
</organism>
<evidence type="ECO:0000256" key="1">
    <source>
        <dbReference type="ARBA" id="ARBA00023015"/>
    </source>
</evidence>
<evidence type="ECO:0000259" key="6">
    <source>
        <dbReference type="Pfam" id="PF08281"/>
    </source>
</evidence>
<name>A0ABP8MI63_9BACT</name>
<dbReference type="NCBIfam" id="TIGR02984">
    <property type="entry name" value="Sig-70_plancto1"/>
    <property type="match status" value="1"/>
</dbReference>
<feature type="domain" description="RNA polymerase sigma factor 70 region 4 type 2" evidence="6">
    <location>
        <begin position="126"/>
        <end position="177"/>
    </location>
</feature>